<protein>
    <submittedName>
        <fullName evidence="3">Phage integrase family site-specific recombinase</fullName>
    </submittedName>
</protein>
<dbReference type="NCBIfam" id="NF041502">
    <property type="entry name" value="integrase_1"/>
    <property type="match status" value="1"/>
</dbReference>
<dbReference type="Gene3D" id="1.10.443.10">
    <property type="entry name" value="Intergrase catalytic core"/>
    <property type="match status" value="1"/>
</dbReference>
<evidence type="ECO:0000256" key="1">
    <source>
        <dbReference type="ARBA" id="ARBA00023172"/>
    </source>
</evidence>
<keyword evidence="1" id="KW-0233">DNA recombination</keyword>
<organism evidence="3">
    <name type="scientific">Aeromonas veronii</name>
    <dbReference type="NCBI Taxonomy" id="654"/>
    <lineage>
        <taxon>Bacteria</taxon>
        <taxon>Pseudomonadati</taxon>
        <taxon>Pseudomonadota</taxon>
        <taxon>Gammaproteobacteria</taxon>
        <taxon>Aeromonadales</taxon>
        <taxon>Aeromonadaceae</taxon>
        <taxon>Aeromonas</taxon>
    </lineage>
</organism>
<dbReference type="EMBL" id="MF495680">
    <property type="protein sequence ID" value="ASU10322.1"/>
    <property type="molecule type" value="Genomic_DNA"/>
</dbReference>
<feature type="domain" description="Tyr recombinase" evidence="2">
    <location>
        <begin position="163"/>
        <end position="376"/>
    </location>
</feature>
<dbReference type="Pfam" id="PF00589">
    <property type="entry name" value="Phage_integrase"/>
    <property type="match status" value="1"/>
</dbReference>
<dbReference type="GO" id="GO:0003677">
    <property type="term" value="F:DNA binding"/>
    <property type="evidence" value="ECO:0007669"/>
    <property type="project" value="InterPro"/>
</dbReference>
<dbReference type="SUPFAM" id="SSF56349">
    <property type="entry name" value="DNA breaking-rejoining enzymes"/>
    <property type="match status" value="1"/>
</dbReference>
<sequence length="509" mass="58011">MSRAKAGEISRWDGRIVTSKDGYSFAFDSDKWLLSKDKEIRFSANVLNVEQDVLIGLKMTLARYAEEMSASHTFNMYHLFNHMVKTTSSKQVNIATILNWKAELGEDKEWYLGSLRGFLISWHDYGFKGIDSDVVELLERFTLSGNEKGLAVANRCPYSGAFTENEVLAINYELIRLYRENQIDLKIFSYVNLIQATAARSMQVRQIKIGDLLQEEHAYFINMPRAKQRGVGFRGMLKKVAITEDLYVLLKTLAEVQARMIEDTYNITLTERQRRLVPLFLDEKNLIGESWMPEMLDGDFLHASSTFLGQELLRRFTVRQRAISERTGDIICISTRRFRHTRGTNLGRKGYGAAIIAEALDHSDTQNVKVYTENTANTVQYIDEIIGKQLAPFASAFMGRIIETLDEGERGADPTARIPNDKNEVVGACGTNDFCVNGYESCYLCHKFRPLLDGPHELVLESLYKQKKQRLQESKSIEYASAKDRVILAVEQVVAECKRIKLERGQVNG</sequence>
<accession>A0A223LYN6</accession>
<name>A0A223LYN6_AERVE</name>
<evidence type="ECO:0000259" key="2">
    <source>
        <dbReference type="Pfam" id="PF00589"/>
    </source>
</evidence>
<proteinExistence type="predicted"/>
<dbReference type="InterPro" id="IPR011010">
    <property type="entry name" value="DNA_brk_join_enz"/>
</dbReference>
<dbReference type="InterPro" id="IPR013762">
    <property type="entry name" value="Integrase-like_cat_sf"/>
</dbReference>
<dbReference type="RefSeq" id="WP_174218746.1">
    <property type="nucleotide sequence ID" value="NZ_CAWNYM010000006.1"/>
</dbReference>
<dbReference type="GO" id="GO:0015074">
    <property type="term" value="P:DNA integration"/>
    <property type="evidence" value="ECO:0007669"/>
    <property type="project" value="InterPro"/>
</dbReference>
<dbReference type="GO" id="GO:0006310">
    <property type="term" value="P:DNA recombination"/>
    <property type="evidence" value="ECO:0007669"/>
    <property type="project" value="UniProtKB-KW"/>
</dbReference>
<dbReference type="AlphaFoldDB" id="A0A223LYN6"/>
<evidence type="ECO:0000313" key="3">
    <source>
        <dbReference type="EMBL" id="ASU10322.1"/>
    </source>
</evidence>
<dbReference type="InterPro" id="IPR048120">
    <property type="entry name" value="Integrase-like"/>
</dbReference>
<dbReference type="InterPro" id="IPR002104">
    <property type="entry name" value="Integrase_catalytic"/>
</dbReference>
<reference evidence="3" key="1">
    <citation type="submission" date="2017-07" db="EMBL/GenBank/DDBJ databases">
        <authorList>
            <person name="Sun Z.S."/>
            <person name="Albrecht U."/>
            <person name="Echele G."/>
            <person name="Lee C.C."/>
        </authorList>
    </citation>
    <scope>NUCLEOTIDE SEQUENCE</scope>
    <source>
        <strain evidence="3">172</strain>
    </source>
</reference>